<reference evidence="1" key="1">
    <citation type="submission" date="2015-09" db="EMBL/GenBank/DDBJ databases">
        <title>Draft Genome Sequences of Two Novel Amoeba-resistant Intranuclear Bacteria, Candidatus Berkiella cookevillensis and Candidatus Berkiella aquae.</title>
        <authorList>
            <person name="Mehari Y.T."/>
            <person name="Arivett B.A."/>
            <person name="Farone A.L."/>
            <person name="Gunderson J.H."/>
            <person name="Farone M.B."/>
        </authorList>
    </citation>
    <scope>NUCLEOTIDE SEQUENCE [LARGE SCALE GENOMIC DNA]</scope>
    <source>
        <strain evidence="1">HT99</strain>
    </source>
</reference>
<gene>
    <name evidence="2" type="ORF">HT99x_012285</name>
    <name evidence="1" type="ORF">HT99x_02424</name>
</gene>
<keyword evidence="3" id="KW-1185">Reference proteome</keyword>
<dbReference type="AlphaFoldDB" id="A0A0Q9YUG1"/>
<sequence length="802" mass="89562">MLYGAKDLQPQIQEAFTEFFNNAITERKVTTAAVKKLLLDLESMARTVENPSQLTFNVKCIINGKKVYSIQTLLQSLKLNALEQALSELAGKYGISFAKQPLINKSQLPTRFTQVGKVLFDEDSGEQYNETLALQGRGQAGLANFYMGPDGKERLIKEDDVATCLMEGTAYYIRDMGILPGNLGSSVNFATVGTLIKEGSQSPSVVSIQDRVIGSEGSKARPWDELVYGIKRNPKTLLSFEGWYPQAIIDNISFLNTQPKWQLAAGIMGSAIAGDESLHVGQFMAIVDKNGHIEGIKRIDLGARERFAVARVNSKTTMPDPYHASKYYQASGQYGKDYVSYLLAEPTLNKMYTMLWMNLSLTPNLEKQIIQGSKEAFIQQFNAIPEQLREQALKEVLATINKSAKVPVVLQSSTLEKQAEELAELIADMDARRVTSMVGAGKKAYLNYVETMNSHISAHFSSDMRDFCHNLLELQQKLITSKDFDSEMMHVALSQIEKLNVIVKELVKEVNQAPNDTTLFNQIQLLTELGSDLVHATTLNLQYRPDFALVSNGPLNHYLDKLQTVNDAAIYCLQTRSKDKVPHVAKIMAMALHDDDEVLKSHIQNPHLIDTLKTHGESLTLKTHTKGELLLLNIFKRYHLNDKLVSMTRQQRDLIADIQVGNFEKVANDFGKKLLRFYDAVSFDEQGKTALHYLMELGGADAHSKKAICAILKSSLGTAKLLDANLNIPDADGLTPLDYLMANPHAPAIVKAIADAYIERYPYGGQFKVEDFFDMENHDVAYQDKVKIAEPQQPKASGWWFS</sequence>
<reference evidence="2" key="2">
    <citation type="journal article" date="2016" name="Genome Announc.">
        <title>Draft Genome Sequences of Two Novel Amoeba-Resistant Intranuclear Bacteria, 'Candidatus Berkiella cookevillensis' and 'Candidatus Berkiella aquae'.</title>
        <authorList>
            <person name="Mehari Y.T."/>
            <person name="Arivett B.A."/>
            <person name="Farone A.L."/>
            <person name="Gunderson J.H."/>
            <person name="Farone M.B."/>
        </authorList>
    </citation>
    <scope>NUCLEOTIDE SEQUENCE</scope>
    <source>
        <strain evidence="2">HT99</strain>
    </source>
</reference>
<reference evidence="2" key="3">
    <citation type="submission" date="2021-06" db="EMBL/GenBank/DDBJ databases">
        <title>Genomic Description and Analysis of Intracellular Bacteria, Candidatus Berkiella cookevillensis and Candidatus Berkiella aquae.</title>
        <authorList>
            <person name="Kidane D.T."/>
            <person name="Mehari Y.T."/>
            <person name="Rice F.C."/>
            <person name="Arivett B.A."/>
            <person name="Farone A.L."/>
            <person name="Berk S.G."/>
            <person name="Farone M.B."/>
        </authorList>
    </citation>
    <scope>NUCLEOTIDE SEQUENCE</scope>
    <source>
        <strain evidence="2">HT99</strain>
    </source>
</reference>
<dbReference type="RefSeq" id="WP_075067035.1">
    <property type="nucleotide sequence ID" value="NZ_LKAJ02000001.1"/>
</dbReference>
<accession>A0A0Q9YUG1</accession>
<name>A0A0Q9YUG1_9GAMM</name>
<organism evidence="1">
    <name type="scientific">Candidatus Berkiella aquae</name>
    <dbReference type="NCBI Taxonomy" id="295108"/>
    <lineage>
        <taxon>Bacteria</taxon>
        <taxon>Pseudomonadati</taxon>
        <taxon>Pseudomonadota</taxon>
        <taxon>Gammaproteobacteria</taxon>
        <taxon>Candidatus Berkiellales</taxon>
        <taxon>Candidatus Berkiellaceae</taxon>
        <taxon>Candidatus Berkiella</taxon>
    </lineage>
</organism>
<comment type="caution">
    <text evidence="1">The sequence shown here is derived from an EMBL/GenBank/DDBJ whole genome shotgun (WGS) entry which is preliminary data.</text>
</comment>
<dbReference type="EMBL" id="LKAJ02000001">
    <property type="protein sequence ID" value="MCS5712213.1"/>
    <property type="molecule type" value="Genomic_DNA"/>
</dbReference>
<dbReference type="Proteomes" id="UP000051497">
    <property type="component" value="Unassembled WGS sequence"/>
</dbReference>
<dbReference type="InterPro" id="IPR036770">
    <property type="entry name" value="Ankyrin_rpt-contain_sf"/>
</dbReference>
<evidence type="ECO:0000313" key="2">
    <source>
        <dbReference type="EMBL" id="MCS5712213.1"/>
    </source>
</evidence>
<evidence type="ECO:0000313" key="1">
    <source>
        <dbReference type="EMBL" id="KRG20494.1"/>
    </source>
</evidence>
<evidence type="ECO:0000313" key="3">
    <source>
        <dbReference type="Proteomes" id="UP000051497"/>
    </source>
</evidence>
<dbReference type="STRING" id="295108.HT99x_02424"/>
<dbReference type="EMBL" id="LKAJ01000011">
    <property type="protein sequence ID" value="KRG20494.1"/>
    <property type="molecule type" value="Genomic_DNA"/>
</dbReference>
<proteinExistence type="predicted"/>
<protein>
    <submittedName>
        <fullName evidence="2">Ankyrin repeat domain-containing protein</fullName>
    </submittedName>
</protein>
<dbReference type="OrthoDB" id="5634358at2"/>
<dbReference type="Gene3D" id="1.25.40.20">
    <property type="entry name" value="Ankyrin repeat-containing domain"/>
    <property type="match status" value="1"/>
</dbReference>